<name>W6TGT8_9SPIR</name>
<proteinExistence type="predicted"/>
<dbReference type="EMBL" id="AZIT01000026">
    <property type="protein sequence ID" value="ETZ17593.1"/>
    <property type="molecule type" value="Genomic_DNA"/>
</dbReference>
<evidence type="ECO:0000313" key="1">
    <source>
        <dbReference type="EMBL" id="ETZ17593.1"/>
    </source>
</evidence>
<gene>
    <name evidence="1" type="ORF">BDCR2A_01479</name>
</gene>
<protein>
    <submittedName>
        <fullName evidence="1">Uncharacterized protein</fullName>
    </submittedName>
</protein>
<accession>W6TGT8</accession>
<organism evidence="1 2">
    <name type="scientific">Borrelia duttonii CR2A</name>
    <dbReference type="NCBI Taxonomy" id="1432657"/>
    <lineage>
        <taxon>Bacteria</taxon>
        <taxon>Pseudomonadati</taxon>
        <taxon>Spirochaetota</taxon>
        <taxon>Spirochaetia</taxon>
        <taxon>Spirochaetales</taxon>
        <taxon>Borreliaceae</taxon>
        <taxon>Borrelia</taxon>
    </lineage>
</organism>
<reference evidence="1 2" key="1">
    <citation type="submission" date="2013-12" db="EMBL/GenBank/DDBJ databases">
        <title>Comparative genomics of relapsing fever spirochetes.</title>
        <authorList>
            <person name="Schwan T.G."/>
            <person name="Raffel S.J."/>
            <person name="Porcella S.F."/>
        </authorList>
    </citation>
    <scope>NUCLEOTIDE SEQUENCE [LARGE SCALE GENOMIC DNA]</scope>
    <source>
        <strain evidence="1 2">CR2A</strain>
    </source>
</reference>
<sequence>MPYLLQLPACYHFLHPPTKLELSIPFNDSKYSSKVTKTPFVTPTALLIDKVIGLSLDPSPSDFFATASNSDMMLLQVPSFAPRLLKYSPPILK</sequence>
<dbReference type="Proteomes" id="UP000019148">
    <property type="component" value="Unassembled WGS sequence"/>
</dbReference>
<dbReference type="AlphaFoldDB" id="W6TGT8"/>
<comment type="caution">
    <text evidence="1">The sequence shown here is derived from an EMBL/GenBank/DDBJ whole genome shotgun (WGS) entry which is preliminary data.</text>
</comment>
<evidence type="ECO:0000313" key="2">
    <source>
        <dbReference type="Proteomes" id="UP000019148"/>
    </source>
</evidence>